<name>A0A2I1I578_9ACTO</name>
<proteinExistence type="predicted"/>
<feature type="domain" description="NIF system FeS cluster assembly NifU N-terminal" evidence="1">
    <location>
        <begin position="8"/>
        <end position="131"/>
    </location>
</feature>
<dbReference type="NCBIfam" id="TIGR01994">
    <property type="entry name" value="SUF_scaf_2"/>
    <property type="match status" value="1"/>
</dbReference>
<dbReference type="SUPFAM" id="SSF82649">
    <property type="entry name" value="SufE/NifU"/>
    <property type="match status" value="1"/>
</dbReference>
<dbReference type="CDD" id="cd06664">
    <property type="entry name" value="IscU_like"/>
    <property type="match status" value="1"/>
</dbReference>
<sequence length="155" mass="16443">MSSLDQLYQQVILDHARAKHGRGDVEEIAASSHQVNPTCGDEVTLGVTLAGDGSIEKLVWDGDGCSISQASLSMLNDLVANHSIEEARVAYASMESMMHSRNRGVPDEVLDALGDAAALESTSQFANRVKCALLGWYALRDALAQLGTDIAGGNK</sequence>
<evidence type="ECO:0000313" key="3">
    <source>
        <dbReference type="Proteomes" id="UP000234545"/>
    </source>
</evidence>
<evidence type="ECO:0000259" key="1">
    <source>
        <dbReference type="Pfam" id="PF01592"/>
    </source>
</evidence>
<comment type="caution">
    <text evidence="2">The sequence shown here is derived from an EMBL/GenBank/DDBJ whole genome shotgun (WGS) entry which is preliminary data.</text>
</comment>
<protein>
    <submittedName>
        <fullName evidence="2">SUF system NifU family Fe-S cluster assembly protein</fullName>
    </submittedName>
</protein>
<dbReference type="Gene3D" id="3.90.1010.10">
    <property type="match status" value="1"/>
</dbReference>
<evidence type="ECO:0000313" key="2">
    <source>
        <dbReference type="EMBL" id="PKY66243.1"/>
    </source>
</evidence>
<dbReference type="GO" id="GO:0005506">
    <property type="term" value="F:iron ion binding"/>
    <property type="evidence" value="ECO:0007669"/>
    <property type="project" value="InterPro"/>
</dbReference>
<dbReference type="RefSeq" id="WP_101628222.1">
    <property type="nucleotide sequence ID" value="NZ_JBQOSN010000004.1"/>
</dbReference>
<dbReference type="EMBL" id="PKKJ01000005">
    <property type="protein sequence ID" value="PKY66243.1"/>
    <property type="molecule type" value="Genomic_DNA"/>
</dbReference>
<dbReference type="Proteomes" id="UP000234545">
    <property type="component" value="Unassembled WGS sequence"/>
</dbReference>
<organism evidence="2 3">
    <name type="scientific">Schaalia turicensis</name>
    <dbReference type="NCBI Taxonomy" id="131111"/>
    <lineage>
        <taxon>Bacteria</taxon>
        <taxon>Bacillati</taxon>
        <taxon>Actinomycetota</taxon>
        <taxon>Actinomycetes</taxon>
        <taxon>Actinomycetales</taxon>
        <taxon>Actinomycetaceae</taxon>
        <taxon>Schaalia</taxon>
    </lineage>
</organism>
<accession>A0A2I1I578</accession>
<dbReference type="AlphaFoldDB" id="A0A2I1I578"/>
<dbReference type="Pfam" id="PF01592">
    <property type="entry name" value="NifU_N"/>
    <property type="match status" value="1"/>
</dbReference>
<dbReference type="InterPro" id="IPR002871">
    <property type="entry name" value="NIF_FeS_clus_asmbl_NifU_N"/>
</dbReference>
<gene>
    <name evidence="2" type="ORF">CYJ25_05685</name>
</gene>
<dbReference type="GO" id="GO:0016226">
    <property type="term" value="P:iron-sulfur cluster assembly"/>
    <property type="evidence" value="ECO:0007669"/>
    <property type="project" value="InterPro"/>
</dbReference>
<dbReference type="OrthoDB" id="9804157at2"/>
<reference evidence="2 3" key="1">
    <citation type="submission" date="2017-12" db="EMBL/GenBank/DDBJ databases">
        <title>Phylogenetic diversity of female urinary microbiome.</title>
        <authorList>
            <person name="Thomas-White K."/>
            <person name="Wolfe A.J."/>
        </authorList>
    </citation>
    <scope>NUCLEOTIDE SEQUENCE [LARGE SCALE GENOMIC DNA]</scope>
    <source>
        <strain evidence="2 3">UMB0250</strain>
    </source>
</reference>
<dbReference type="GO" id="GO:0051536">
    <property type="term" value="F:iron-sulfur cluster binding"/>
    <property type="evidence" value="ECO:0007669"/>
    <property type="project" value="InterPro"/>
</dbReference>